<accession>A0A6M6JL00</accession>
<sequence length="695" mass="75779">MTSGDAVGHPVDAVLAVAGDPAGCTVSLTVRGTCGSADRSASAPLGPDLTGLADGSTSSDEFVAVLSRTSRGDERESAGSRLFDGVVRGAVADLWQEVAASHIAGRRLRLRLDVGPQRLRALPWELLRSGSTWLALRQNVVLWRGADPVLPCGDDDGPLRVLIVMCNPLDLGLMGDDELTRVAGALAGQLGRMHVETLDGPAGAPMLAEAVHRLRPHVLHFIGHGMPRAPGSAAELAFNWVPDGVAEDPHRATPWELAGSDIEFLFTNWVPRLVVINACRTATAALDQIGGIAEAFLDTDARAVVSMQADVESKAATLFSAALYEGLADMAPLDHIVAEARRRLRRAAGGDNGEWALPVLATRTDPTDVLRIRFVPDPSSISRLSDSTEYRRLRYFLGRACERRKAWWALDPPPQHDPARSLLVIEGHTVAGSASTGSTWLTRWCLFTYFVRGYRATYVDLGTPLRYDEPGRDRPRTVERKGWLDVIRVIRDASLDPRQPEPLPANAYSRFNAALNDLTVGSRRSEPAPAELPVQDRWLPFDDDVGRADDRRRQIFSEFLTDLSVASDGRPHVIALDHADKILDDEFDEFVYPLLVKPVADGRHAPIRLVLVGPSTWAGRRLPPSDERLWGSVSLGGFAPGEFARLARDFCGRRGLDFESNQMIFKLGAERFPGGVPVTWLDETAKLFAMKSVGP</sequence>
<dbReference type="InterPro" id="IPR024983">
    <property type="entry name" value="CHAT_dom"/>
</dbReference>
<feature type="domain" description="CHAT" evidence="2">
    <location>
        <begin position="103"/>
        <end position="349"/>
    </location>
</feature>
<name>A0A6M6JL00_9PSEU</name>
<protein>
    <submittedName>
        <fullName evidence="3">CHAT domain-containing protein</fullName>
    </submittedName>
</protein>
<keyword evidence="4" id="KW-1185">Reference proteome</keyword>
<dbReference type="Pfam" id="PF12770">
    <property type="entry name" value="CHAT"/>
    <property type="match status" value="1"/>
</dbReference>
<evidence type="ECO:0000259" key="2">
    <source>
        <dbReference type="Pfam" id="PF12770"/>
    </source>
</evidence>
<dbReference type="AlphaFoldDB" id="A0A6M6JL00"/>
<dbReference type="KEGG" id="pbro:HOP40_20865"/>
<proteinExistence type="predicted"/>
<evidence type="ECO:0000256" key="1">
    <source>
        <dbReference type="SAM" id="MobiDB-lite"/>
    </source>
</evidence>
<feature type="region of interest" description="Disordered" evidence="1">
    <location>
        <begin position="36"/>
        <end position="56"/>
    </location>
</feature>
<gene>
    <name evidence="3" type="ORF">HOP40_20865</name>
</gene>
<dbReference type="EMBL" id="CP053564">
    <property type="protein sequence ID" value="QJY47945.1"/>
    <property type="molecule type" value="Genomic_DNA"/>
</dbReference>
<dbReference type="RefSeq" id="WP_172161113.1">
    <property type="nucleotide sequence ID" value="NZ_CP053564.1"/>
</dbReference>
<reference evidence="3 4" key="1">
    <citation type="submission" date="2020-05" db="EMBL/GenBank/DDBJ databases">
        <authorList>
            <person name="Mo P."/>
        </authorList>
    </citation>
    <scope>NUCLEOTIDE SEQUENCE [LARGE SCALE GENOMIC DNA]</scope>
    <source>
        <strain evidence="3 4">Gen01</strain>
    </source>
</reference>
<organism evidence="3 4">
    <name type="scientific">Pseudonocardia broussonetiae</name>
    <dbReference type="NCBI Taxonomy" id="2736640"/>
    <lineage>
        <taxon>Bacteria</taxon>
        <taxon>Bacillati</taxon>
        <taxon>Actinomycetota</taxon>
        <taxon>Actinomycetes</taxon>
        <taxon>Pseudonocardiales</taxon>
        <taxon>Pseudonocardiaceae</taxon>
        <taxon>Pseudonocardia</taxon>
    </lineage>
</organism>
<dbReference type="Proteomes" id="UP000505377">
    <property type="component" value="Chromosome"/>
</dbReference>
<evidence type="ECO:0000313" key="3">
    <source>
        <dbReference type="EMBL" id="QJY47945.1"/>
    </source>
</evidence>
<evidence type="ECO:0000313" key="4">
    <source>
        <dbReference type="Proteomes" id="UP000505377"/>
    </source>
</evidence>